<comment type="caution">
    <text evidence="2">The sequence shown here is derived from an EMBL/GenBank/DDBJ whole genome shotgun (WGS) entry which is preliminary data.</text>
</comment>
<evidence type="ECO:0000256" key="1">
    <source>
        <dbReference type="SAM" id="Phobius"/>
    </source>
</evidence>
<evidence type="ECO:0000313" key="2">
    <source>
        <dbReference type="EMBL" id="EHC33185.1"/>
    </source>
</evidence>
<name>G5LTJ5_SALET</name>
<proteinExistence type="predicted"/>
<protein>
    <submittedName>
        <fullName evidence="2">Uncharacterized protein</fullName>
    </submittedName>
</protein>
<dbReference type="EMBL" id="AFCJ01001934">
    <property type="protein sequence ID" value="EHC33185.1"/>
    <property type="molecule type" value="Genomic_DNA"/>
</dbReference>
<evidence type="ECO:0000313" key="3">
    <source>
        <dbReference type="Proteomes" id="UP000004642"/>
    </source>
</evidence>
<dbReference type="AlphaFoldDB" id="G5LTJ5"/>
<keyword evidence="1" id="KW-0812">Transmembrane</keyword>
<accession>G5LTJ5</accession>
<organism evidence="2 3">
    <name type="scientific">Salmonella enterica subsp. enterica serovar Alachua str. R6-377</name>
    <dbReference type="NCBI Taxonomy" id="913241"/>
    <lineage>
        <taxon>Bacteria</taxon>
        <taxon>Pseudomonadati</taxon>
        <taxon>Pseudomonadota</taxon>
        <taxon>Gammaproteobacteria</taxon>
        <taxon>Enterobacterales</taxon>
        <taxon>Enterobacteriaceae</taxon>
        <taxon>Salmonella</taxon>
    </lineage>
</organism>
<gene>
    <name evidence="2" type="ORF">LTSEALA_4460</name>
</gene>
<keyword evidence="1" id="KW-0472">Membrane</keyword>
<dbReference type="Proteomes" id="UP000004642">
    <property type="component" value="Unassembled WGS sequence"/>
</dbReference>
<feature type="transmembrane region" description="Helical" evidence="1">
    <location>
        <begin position="21"/>
        <end position="42"/>
    </location>
</feature>
<sequence>MADRIRVKRGLRLHNRQNQRLVNAIFTGGLAYHANVFMRAFIKVVRHQINGDAVNNTQAVTAAFEPRFQQVIRECRGAAFPANRLAGIVEDLTIQEGFFRNFYVIDIGVKIDGGWVVTHEQRFNNSPAQMCGRFRPGDGFNGNGPIIKVDVATGLELIGIFDVVFRPGNQDFLISPQIFNIVGKLPHQNIKAVGILDPGFIIRLAFFGRTGAGDEQRRNNSKRE</sequence>
<reference evidence="2 3" key="1">
    <citation type="journal article" date="2011" name="BMC Genomics">
        <title>Genome sequencing reveals diversification of virulence factor content and possible host adaptation in distinct subpopulations of Salmonella enterica.</title>
        <authorList>
            <person name="den Bakker H.C."/>
            <person name="Moreno Switt A.I."/>
            <person name="Govoni G."/>
            <person name="Cummings C.A."/>
            <person name="Ranieri M.L."/>
            <person name="Degoricija L."/>
            <person name="Hoelzer K."/>
            <person name="Rodriguez-Rivera L.D."/>
            <person name="Brown S."/>
            <person name="Bolchacova E."/>
            <person name="Furtado M.R."/>
            <person name="Wiedmann M."/>
        </authorList>
    </citation>
    <scope>NUCLEOTIDE SEQUENCE [LARGE SCALE GENOMIC DNA]</scope>
    <source>
        <strain evidence="2 3">R6-377</strain>
    </source>
</reference>
<keyword evidence="1" id="KW-1133">Transmembrane helix</keyword>